<evidence type="ECO:0000256" key="9">
    <source>
        <dbReference type="ARBA" id="ARBA00023136"/>
    </source>
</evidence>
<keyword evidence="9 12" id="KW-0472">Membrane</keyword>
<evidence type="ECO:0000256" key="10">
    <source>
        <dbReference type="ARBA" id="ARBA00023306"/>
    </source>
</evidence>
<comment type="pathway">
    <text evidence="12">Cell wall biogenesis; peptidoglycan biosynthesis.</text>
</comment>
<dbReference type="STRING" id="880072.Desac_0600"/>
<comment type="catalytic activity">
    <reaction evidence="12">
        <text>UDP-N-acetyl-alpha-D-muramoyl-L-alanyl-gamma-D-glutamyl-meso-2,6-diaminopimeloyl-D-alanyl-D-alanine + di-trans,octa-cis-undecaprenyl phosphate = di-trans,octa-cis-undecaprenyl diphospho-N-acetyl-alpha-D-muramoyl-L-alanyl-D-glutamyl-meso-2,6-diaminopimeloyl-D-alanyl-D-alanine + UMP</text>
        <dbReference type="Rhea" id="RHEA:28386"/>
        <dbReference type="ChEBI" id="CHEBI:57865"/>
        <dbReference type="ChEBI" id="CHEBI:60392"/>
        <dbReference type="ChEBI" id="CHEBI:61386"/>
        <dbReference type="ChEBI" id="CHEBI:61387"/>
        <dbReference type="EC" id="2.7.8.13"/>
    </reaction>
</comment>
<dbReference type="InterPro" id="IPR018480">
    <property type="entry name" value="PNAcMuramoyl-5peptid_Trfase_CS"/>
</dbReference>
<keyword evidence="7 12" id="KW-0573">Peptidoglycan synthesis</keyword>
<sequence length="359" mass="39189">MLYHLLYPLKTVFGGFNVFRYLTFRSIYAILTALIIAFILGPWVIRQLRRHQIGQYIREDGPASHLCKAGTPTMGGILIIAATIGSTLLWADLSNTYVWLLIFVTLSFGGIGFLDDYLKVIKKHNRGLSGRGKLVSQIIVAAVVAVWLYSLPGFETTLTLPFFKELNPDLGWGFLPLAVFVIVGAANAVNLTDGLDGLAIGPVTIAAAFFMILAYLSGNIKIADYLQISYVRGVGELAIFCGALVGSGIGFLWYNSYPAEVFMGDVGALALGGILGTIAIAIKQEILLAIVGGIFVVEALSVILQVSFFKVTNGRRIFRMAPIHHHFELKGWAEPKVIVRFWILAIILGLLALSTLKLR</sequence>
<dbReference type="OrthoDB" id="9805475at2"/>
<feature type="transmembrane region" description="Helical" evidence="12">
    <location>
        <begin position="26"/>
        <end position="45"/>
    </location>
</feature>
<feature type="transmembrane region" description="Helical" evidence="12">
    <location>
        <begin position="134"/>
        <end position="150"/>
    </location>
</feature>
<feature type="transmembrane region" description="Helical" evidence="12">
    <location>
        <begin position="198"/>
        <end position="217"/>
    </location>
</feature>
<evidence type="ECO:0000256" key="5">
    <source>
        <dbReference type="ARBA" id="ARBA00022692"/>
    </source>
</evidence>
<keyword evidence="16" id="KW-1185">Reference proteome</keyword>
<keyword evidence="10 12" id="KW-0131">Cell cycle</keyword>
<reference evidence="16" key="2">
    <citation type="submission" date="2011-03" db="EMBL/GenBank/DDBJ databases">
        <title>The complete genome of Desulfobacca acetoxidans DSM 11109.</title>
        <authorList>
            <consortium name="US DOE Joint Genome Institute (JGI-PGF)"/>
            <person name="Lucas S."/>
            <person name="Copeland A."/>
            <person name="Lapidus A."/>
            <person name="Bruce D."/>
            <person name="Goodwin L."/>
            <person name="Pitluck S."/>
            <person name="Peters L."/>
            <person name="Kyrpides N."/>
            <person name="Mavromatis K."/>
            <person name="Ivanova N."/>
            <person name="Ovchinnikova G."/>
            <person name="Teshima H."/>
            <person name="Detter J.C."/>
            <person name="Han C."/>
            <person name="Land M."/>
            <person name="Hauser L."/>
            <person name="Markowitz V."/>
            <person name="Cheng J.-F."/>
            <person name="Hugenholtz P."/>
            <person name="Woyke T."/>
            <person name="Wu D."/>
            <person name="Spring S."/>
            <person name="Schueler E."/>
            <person name="Brambilla E."/>
            <person name="Klenk H.-P."/>
            <person name="Eisen J.A."/>
        </authorList>
    </citation>
    <scope>NUCLEOTIDE SEQUENCE [LARGE SCALE GENOMIC DNA]</scope>
    <source>
        <strain evidence="16">ATCC 700848 / DSM 11109 / ASRB2</strain>
    </source>
</reference>
<comment type="function">
    <text evidence="12">Catalyzes the initial step of the lipid cycle reactions in the biosynthesis of the cell wall peptidoglycan: transfers peptidoglycan precursor phospho-MurNAc-pentapeptide from UDP-MurNAc-pentapeptide onto the lipid carrier undecaprenyl phosphate, yielding undecaprenyl-pyrophosphoryl-MurNAc-pentapeptide, known as lipid I.</text>
</comment>
<comment type="subcellular location">
    <subcellularLocation>
        <location evidence="12">Cell inner membrane</location>
        <topology evidence="12">Multi-pass membrane protein</topology>
    </subcellularLocation>
    <subcellularLocation>
        <location evidence="1">Membrane</location>
        <topology evidence="1">Multi-pass membrane protein</topology>
    </subcellularLocation>
</comment>
<dbReference type="EC" id="2.7.8.13" evidence="12 13"/>
<evidence type="ECO:0000313" key="15">
    <source>
        <dbReference type="EMBL" id="AEB08486.1"/>
    </source>
</evidence>
<evidence type="ECO:0000256" key="2">
    <source>
        <dbReference type="ARBA" id="ARBA00005583"/>
    </source>
</evidence>
<comment type="cofactor">
    <cofactor evidence="12 14">
        <name>Mg(2+)</name>
        <dbReference type="ChEBI" id="CHEBI:18420"/>
    </cofactor>
</comment>
<evidence type="ECO:0000256" key="3">
    <source>
        <dbReference type="ARBA" id="ARBA00022618"/>
    </source>
</evidence>
<evidence type="ECO:0000256" key="12">
    <source>
        <dbReference type="HAMAP-Rule" id="MF_00038"/>
    </source>
</evidence>
<evidence type="ECO:0000256" key="6">
    <source>
        <dbReference type="ARBA" id="ARBA00022960"/>
    </source>
</evidence>
<dbReference type="GO" id="GO:0008360">
    <property type="term" value="P:regulation of cell shape"/>
    <property type="evidence" value="ECO:0007669"/>
    <property type="project" value="UniProtKB-KW"/>
</dbReference>
<dbReference type="eggNOG" id="COG0472">
    <property type="taxonomic scope" value="Bacteria"/>
</dbReference>
<feature type="binding site" evidence="14">
    <location>
        <position position="190"/>
    </location>
    <ligand>
        <name>Mg(2+)</name>
        <dbReference type="ChEBI" id="CHEBI:18420"/>
    </ligand>
</feature>
<dbReference type="AlphaFoldDB" id="F2NG73"/>
<feature type="transmembrane region" description="Helical" evidence="12">
    <location>
        <begin position="66"/>
        <end position="91"/>
    </location>
</feature>
<protein>
    <recommendedName>
        <fullName evidence="12 13">Phospho-N-acetylmuramoyl-pentapeptide-transferase</fullName>
        <ecNumber evidence="12 13">2.7.8.13</ecNumber>
    </recommendedName>
    <alternativeName>
        <fullName evidence="12">UDP-MurNAc-pentapeptide phosphotransferase</fullName>
    </alternativeName>
</protein>
<dbReference type="GO" id="GO:0008963">
    <property type="term" value="F:phospho-N-acetylmuramoyl-pentapeptide-transferase activity"/>
    <property type="evidence" value="ECO:0007669"/>
    <property type="project" value="UniProtKB-UniRule"/>
</dbReference>
<evidence type="ECO:0000256" key="8">
    <source>
        <dbReference type="ARBA" id="ARBA00022989"/>
    </source>
</evidence>
<evidence type="ECO:0000256" key="4">
    <source>
        <dbReference type="ARBA" id="ARBA00022679"/>
    </source>
</evidence>
<keyword evidence="4 12" id="KW-0808">Transferase</keyword>
<evidence type="ECO:0000256" key="7">
    <source>
        <dbReference type="ARBA" id="ARBA00022984"/>
    </source>
</evidence>
<evidence type="ECO:0000256" key="11">
    <source>
        <dbReference type="ARBA" id="ARBA00023316"/>
    </source>
</evidence>
<dbReference type="GO" id="GO:0005886">
    <property type="term" value="C:plasma membrane"/>
    <property type="evidence" value="ECO:0007669"/>
    <property type="project" value="UniProtKB-SubCell"/>
</dbReference>
<evidence type="ECO:0000256" key="14">
    <source>
        <dbReference type="PIRSR" id="PIRSR600715-1"/>
    </source>
</evidence>
<reference evidence="15 16" key="1">
    <citation type="journal article" date="2011" name="Stand. Genomic Sci.">
        <title>Complete genome sequence of the acetate-degrading sulfate reducer Desulfobacca acetoxidans type strain (ASRB2).</title>
        <authorList>
            <person name="Goker M."/>
            <person name="Teshima H."/>
            <person name="Lapidus A."/>
            <person name="Nolan M."/>
            <person name="Lucas S."/>
            <person name="Hammon N."/>
            <person name="Deshpande S."/>
            <person name="Cheng J.F."/>
            <person name="Tapia R."/>
            <person name="Han C."/>
            <person name="Goodwin L."/>
            <person name="Pitluck S."/>
            <person name="Huntemann M."/>
            <person name="Liolios K."/>
            <person name="Ivanova N."/>
            <person name="Pagani I."/>
            <person name="Mavromatis K."/>
            <person name="Ovchinikova G."/>
            <person name="Pati A."/>
            <person name="Chen A."/>
            <person name="Palaniappan K."/>
            <person name="Land M."/>
            <person name="Hauser L."/>
            <person name="Brambilla E.M."/>
            <person name="Rohde M."/>
            <person name="Spring S."/>
            <person name="Detter J.C."/>
            <person name="Woyke T."/>
            <person name="Bristow J."/>
            <person name="Eisen J.A."/>
            <person name="Markowitz V."/>
            <person name="Hugenholtz P."/>
            <person name="Kyrpides N.C."/>
            <person name="Klenk H.P."/>
        </authorList>
    </citation>
    <scope>NUCLEOTIDE SEQUENCE [LARGE SCALE GENOMIC DNA]</scope>
    <source>
        <strain evidence="16">ATCC 700848 / DSM 11109 / ASRB2</strain>
    </source>
</reference>
<name>F2NG73_DESAR</name>
<accession>F2NG73</accession>
<dbReference type="CDD" id="cd06852">
    <property type="entry name" value="GT_MraY"/>
    <property type="match status" value="1"/>
</dbReference>
<dbReference type="InterPro" id="IPR003524">
    <property type="entry name" value="PNAcMuramoyl-5peptid_Trfase"/>
</dbReference>
<dbReference type="Proteomes" id="UP000000483">
    <property type="component" value="Chromosome"/>
</dbReference>
<dbReference type="GO" id="GO:0051301">
    <property type="term" value="P:cell division"/>
    <property type="evidence" value="ECO:0007669"/>
    <property type="project" value="UniProtKB-KW"/>
</dbReference>
<keyword evidence="6 12" id="KW-0133">Cell shape</keyword>
<dbReference type="HAMAP" id="MF_00038">
    <property type="entry name" value="MraY"/>
    <property type="match status" value="1"/>
</dbReference>
<dbReference type="GO" id="GO:0046872">
    <property type="term" value="F:metal ion binding"/>
    <property type="evidence" value="ECO:0007669"/>
    <property type="project" value="UniProtKB-KW"/>
</dbReference>
<dbReference type="PANTHER" id="PTHR22926:SF5">
    <property type="entry name" value="PHOSPHO-N-ACETYLMURAMOYL-PENTAPEPTIDE-TRANSFERASE HOMOLOG"/>
    <property type="match status" value="1"/>
</dbReference>
<dbReference type="KEGG" id="dao:Desac_0600"/>
<dbReference type="InterPro" id="IPR000715">
    <property type="entry name" value="Glycosyl_transferase_4"/>
</dbReference>
<feature type="transmembrane region" description="Helical" evidence="12">
    <location>
        <begin position="261"/>
        <end position="282"/>
    </location>
</feature>
<dbReference type="UniPathway" id="UPA00219"/>
<keyword evidence="8 12" id="KW-1133">Transmembrane helix</keyword>
<keyword evidence="11 12" id="KW-0961">Cell wall biogenesis/degradation</keyword>
<keyword evidence="12" id="KW-0997">Cell inner membrane</keyword>
<feature type="transmembrane region" description="Helical" evidence="12">
    <location>
        <begin position="97"/>
        <end position="114"/>
    </location>
</feature>
<dbReference type="EMBL" id="CP002629">
    <property type="protein sequence ID" value="AEB08486.1"/>
    <property type="molecule type" value="Genomic_DNA"/>
</dbReference>
<dbReference type="NCBIfam" id="TIGR00445">
    <property type="entry name" value="mraY"/>
    <property type="match status" value="1"/>
</dbReference>
<feature type="transmembrane region" description="Helical" evidence="12">
    <location>
        <begin position="237"/>
        <end position="254"/>
    </location>
</feature>
<comment type="similarity">
    <text evidence="2 12">Belongs to the glycosyltransferase 4 family. MraY subfamily.</text>
</comment>
<evidence type="ECO:0000256" key="13">
    <source>
        <dbReference type="NCBIfam" id="TIGR00445"/>
    </source>
</evidence>
<dbReference type="GO" id="GO:0071555">
    <property type="term" value="P:cell wall organization"/>
    <property type="evidence" value="ECO:0007669"/>
    <property type="project" value="UniProtKB-KW"/>
</dbReference>
<evidence type="ECO:0000313" key="16">
    <source>
        <dbReference type="Proteomes" id="UP000000483"/>
    </source>
</evidence>
<keyword evidence="3 12" id="KW-0132">Cell division</keyword>
<keyword evidence="12" id="KW-1003">Cell membrane</keyword>
<dbReference type="Pfam" id="PF10555">
    <property type="entry name" value="MraY_sig1"/>
    <property type="match status" value="1"/>
</dbReference>
<feature type="transmembrane region" description="Helical" evidence="12">
    <location>
        <begin position="337"/>
        <end position="356"/>
    </location>
</feature>
<proteinExistence type="inferred from homology"/>
<dbReference type="PROSITE" id="PS01348">
    <property type="entry name" value="MRAY_2"/>
    <property type="match status" value="1"/>
</dbReference>
<dbReference type="HOGENOM" id="CLU_023982_0_0_7"/>
<feature type="transmembrane region" description="Helical" evidence="12">
    <location>
        <begin position="170"/>
        <end position="191"/>
    </location>
</feature>
<dbReference type="PANTHER" id="PTHR22926">
    <property type="entry name" value="PHOSPHO-N-ACETYLMURAMOYL-PENTAPEPTIDE-TRANSFERASE"/>
    <property type="match status" value="1"/>
</dbReference>
<dbReference type="RefSeq" id="WP_013705599.1">
    <property type="nucleotide sequence ID" value="NC_015388.1"/>
</dbReference>
<evidence type="ECO:0000256" key="1">
    <source>
        <dbReference type="ARBA" id="ARBA00004141"/>
    </source>
</evidence>
<dbReference type="GO" id="GO:0051992">
    <property type="term" value="F:UDP-N-acetylmuramoyl-L-alanyl-D-glutamyl-meso-2,6-diaminopimelyl-D-alanyl-D-alanine:undecaprenyl-phosphate transferase activity"/>
    <property type="evidence" value="ECO:0007669"/>
    <property type="project" value="RHEA"/>
</dbReference>
<feature type="binding site" evidence="14">
    <location>
        <position position="265"/>
    </location>
    <ligand>
        <name>Mg(2+)</name>
        <dbReference type="ChEBI" id="CHEBI:18420"/>
    </ligand>
</feature>
<keyword evidence="5 12" id="KW-0812">Transmembrane</keyword>
<keyword evidence="12 14" id="KW-0479">Metal-binding</keyword>
<feature type="transmembrane region" description="Helical" evidence="12">
    <location>
        <begin position="288"/>
        <end position="309"/>
    </location>
</feature>
<organism evidence="15 16">
    <name type="scientific">Desulfobacca acetoxidans (strain ATCC 700848 / DSM 11109 / ASRB2)</name>
    <dbReference type="NCBI Taxonomy" id="880072"/>
    <lineage>
        <taxon>Bacteria</taxon>
        <taxon>Pseudomonadati</taxon>
        <taxon>Thermodesulfobacteriota</taxon>
        <taxon>Desulfobaccia</taxon>
        <taxon>Desulfobaccales</taxon>
        <taxon>Desulfobaccaceae</taxon>
        <taxon>Desulfobacca</taxon>
    </lineage>
</organism>
<gene>
    <name evidence="12" type="primary">mraY</name>
    <name evidence="15" type="ordered locus">Desac_0600</name>
</gene>
<keyword evidence="12 14" id="KW-0460">Magnesium</keyword>
<dbReference type="PROSITE" id="PS01347">
    <property type="entry name" value="MRAY_1"/>
    <property type="match status" value="1"/>
</dbReference>
<dbReference type="Pfam" id="PF00953">
    <property type="entry name" value="Glycos_transf_4"/>
    <property type="match status" value="1"/>
</dbReference>
<dbReference type="GO" id="GO:0009252">
    <property type="term" value="P:peptidoglycan biosynthetic process"/>
    <property type="evidence" value="ECO:0007669"/>
    <property type="project" value="UniProtKB-UniRule"/>
</dbReference>